<dbReference type="Pfam" id="PF00893">
    <property type="entry name" value="Multi_Drug_Res"/>
    <property type="match status" value="1"/>
</dbReference>
<dbReference type="InterPro" id="IPR037185">
    <property type="entry name" value="EmrE-like"/>
</dbReference>
<comment type="caution">
    <text evidence="9">The sequence shown here is derived from an EMBL/GenBank/DDBJ whole genome shotgun (WGS) entry which is preliminary data.</text>
</comment>
<dbReference type="GO" id="GO:0005886">
    <property type="term" value="C:plasma membrane"/>
    <property type="evidence" value="ECO:0007669"/>
    <property type="project" value="UniProtKB-SubCell"/>
</dbReference>
<evidence type="ECO:0000256" key="8">
    <source>
        <dbReference type="SAM" id="Phobius"/>
    </source>
</evidence>
<dbReference type="EMBL" id="JACHDO010000001">
    <property type="protein sequence ID" value="MBB5495766.1"/>
    <property type="molecule type" value="Genomic_DNA"/>
</dbReference>
<dbReference type="InterPro" id="IPR045324">
    <property type="entry name" value="Small_multidrug_res"/>
</dbReference>
<keyword evidence="4 7" id="KW-0812">Transmembrane</keyword>
<evidence type="ECO:0000256" key="3">
    <source>
        <dbReference type="ARBA" id="ARBA00022475"/>
    </source>
</evidence>
<reference evidence="9 10" key="1">
    <citation type="submission" date="2020-08" db="EMBL/GenBank/DDBJ databases">
        <title>Sequencing the genomes of 1000 actinobacteria strains.</title>
        <authorList>
            <person name="Klenk H.-P."/>
        </authorList>
    </citation>
    <scope>NUCLEOTIDE SEQUENCE [LARGE SCALE GENOMIC DNA]</scope>
    <source>
        <strain evidence="9 10">DSM 44598</strain>
    </source>
</reference>
<keyword evidence="3" id="KW-1003">Cell membrane</keyword>
<keyword evidence="6 8" id="KW-0472">Membrane</keyword>
<name>A0A840WW60_9ACTN</name>
<evidence type="ECO:0000313" key="9">
    <source>
        <dbReference type="EMBL" id="MBB5495766.1"/>
    </source>
</evidence>
<keyword evidence="2" id="KW-0813">Transport</keyword>
<proteinExistence type="inferred from homology"/>
<evidence type="ECO:0000313" key="10">
    <source>
        <dbReference type="Proteomes" id="UP000579647"/>
    </source>
</evidence>
<keyword evidence="5 8" id="KW-1133">Transmembrane helix</keyword>
<dbReference type="Proteomes" id="UP000579647">
    <property type="component" value="Unassembled WGS sequence"/>
</dbReference>
<comment type="subcellular location">
    <subcellularLocation>
        <location evidence="1 7">Cell membrane</location>
        <topology evidence="1 7">Multi-pass membrane protein</topology>
    </subcellularLocation>
</comment>
<dbReference type="AlphaFoldDB" id="A0A840WW60"/>
<dbReference type="SUPFAM" id="SSF103481">
    <property type="entry name" value="Multidrug resistance efflux transporter EmrE"/>
    <property type="match status" value="1"/>
</dbReference>
<comment type="similarity">
    <text evidence="7">Belongs to the drug/metabolite transporter (DMT) superfamily. Small multidrug resistance (SMR) (TC 2.A.7.1) family.</text>
</comment>
<keyword evidence="10" id="KW-1185">Reference proteome</keyword>
<protein>
    <submittedName>
        <fullName evidence="9">Small multidrug resistance pump</fullName>
    </submittedName>
</protein>
<evidence type="ECO:0000256" key="7">
    <source>
        <dbReference type="RuleBase" id="RU003942"/>
    </source>
</evidence>
<feature type="transmembrane region" description="Helical" evidence="8">
    <location>
        <begin position="29"/>
        <end position="50"/>
    </location>
</feature>
<accession>A0A840WW60</accession>
<feature type="transmembrane region" description="Helical" evidence="8">
    <location>
        <begin position="86"/>
        <end position="104"/>
    </location>
</feature>
<evidence type="ECO:0000256" key="1">
    <source>
        <dbReference type="ARBA" id="ARBA00004651"/>
    </source>
</evidence>
<dbReference type="PANTHER" id="PTHR30561">
    <property type="entry name" value="SMR FAMILY PROTON-DEPENDENT DRUG EFFLUX TRANSPORTER SUGE"/>
    <property type="match status" value="1"/>
</dbReference>
<dbReference type="RefSeq" id="WP_184371152.1">
    <property type="nucleotide sequence ID" value="NZ_BAAAKM010000028.1"/>
</dbReference>
<organism evidence="9 10">
    <name type="scientific">Nocardiopsis metallicus</name>
    <dbReference type="NCBI Taxonomy" id="179819"/>
    <lineage>
        <taxon>Bacteria</taxon>
        <taxon>Bacillati</taxon>
        <taxon>Actinomycetota</taxon>
        <taxon>Actinomycetes</taxon>
        <taxon>Streptosporangiales</taxon>
        <taxon>Nocardiopsidaceae</taxon>
        <taxon>Nocardiopsis</taxon>
    </lineage>
</organism>
<evidence type="ECO:0000256" key="4">
    <source>
        <dbReference type="ARBA" id="ARBA00022692"/>
    </source>
</evidence>
<sequence length="121" mass="12194">MAWLLLIAALLSEMVGATATGVSEGFTRPIAVLVAVPTVLAAYYLLALALKTGMAVGVAYGVWTAAGVAIVALIGVVFLGDSLTPVQIAGLVLVMAGALALELGRARVPGGPRASREPVRP</sequence>
<dbReference type="PANTHER" id="PTHR30561:SF1">
    <property type="entry name" value="MULTIDRUG TRANSPORTER EMRE"/>
    <property type="match status" value="1"/>
</dbReference>
<evidence type="ECO:0000256" key="5">
    <source>
        <dbReference type="ARBA" id="ARBA00022989"/>
    </source>
</evidence>
<dbReference type="Gene3D" id="1.10.3730.20">
    <property type="match status" value="1"/>
</dbReference>
<feature type="transmembrane region" description="Helical" evidence="8">
    <location>
        <begin position="57"/>
        <end position="80"/>
    </location>
</feature>
<gene>
    <name evidence="9" type="ORF">HNR07_006903</name>
</gene>
<evidence type="ECO:0000256" key="6">
    <source>
        <dbReference type="ARBA" id="ARBA00023136"/>
    </source>
</evidence>
<dbReference type="InterPro" id="IPR000390">
    <property type="entry name" value="Small_drug/metabolite_transptr"/>
</dbReference>
<dbReference type="GO" id="GO:0022857">
    <property type="term" value="F:transmembrane transporter activity"/>
    <property type="evidence" value="ECO:0007669"/>
    <property type="project" value="InterPro"/>
</dbReference>
<evidence type="ECO:0000256" key="2">
    <source>
        <dbReference type="ARBA" id="ARBA00022448"/>
    </source>
</evidence>